<proteinExistence type="predicted"/>
<evidence type="ECO:0000256" key="1">
    <source>
        <dbReference type="SAM" id="Phobius"/>
    </source>
</evidence>
<dbReference type="Pfam" id="PF20151">
    <property type="entry name" value="DUF6533"/>
    <property type="match status" value="1"/>
</dbReference>
<name>A0ABQ8VI94_9AGAR</name>
<keyword evidence="4" id="KW-1185">Reference proteome</keyword>
<comment type="caution">
    <text evidence="3">The sequence shown here is derived from an EMBL/GenBank/DDBJ whole genome shotgun (WGS) entry which is preliminary data.</text>
</comment>
<feature type="transmembrane region" description="Helical" evidence="1">
    <location>
        <begin position="194"/>
        <end position="217"/>
    </location>
</feature>
<evidence type="ECO:0000259" key="2">
    <source>
        <dbReference type="Pfam" id="PF20151"/>
    </source>
</evidence>
<feature type="transmembrane region" description="Helical" evidence="1">
    <location>
        <begin position="123"/>
        <end position="142"/>
    </location>
</feature>
<evidence type="ECO:0000313" key="4">
    <source>
        <dbReference type="Proteomes" id="UP001150217"/>
    </source>
</evidence>
<dbReference type="InterPro" id="IPR045340">
    <property type="entry name" value="DUF6533"/>
</dbReference>
<feature type="transmembrane region" description="Helical" evidence="1">
    <location>
        <begin position="89"/>
        <end position="111"/>
    </location>
</feature>
<keyword evidence="1" id="KW-0812">Transmembrane</keyword>
<keyword evidence="1" id="KW-0472">Membrane</keyword>
<feature type="transmembrane region" description="Helical" evidence="1">
    <location>
        <begin position="50"/>
        <end position="68"/>
    </location>
</feature>
<reference evidence="3" key="1">
    <citation type="submission" date="2022-08" db="EMBL/GenBank/DDBJ databases">
        <title>A Global Phylogenomic Analysis of the Shiitake Genus Lentinula.</title>
        <authorList>
            <consortium name="DOE Joint Genome Institute"/>
            <person name="Sierra-Patev S."/>
            <person name="Min B."/>
            <person name="Naranjo-Ortiz M."/>
            <person name="Looney B."/>
            <person name="Konkel Z."/>
            <person name="Slot J.C."/>
            <person name="Sakamoto Y."/>
            <person name="Steenwyk J.L."/>
            <person name="Rokas A."/>
            <person name="Carro J."/>
            <person name="Camarero S."/>
            <person name="Ferreira P."/>
            <person name="Molpeceres G."/>
            <person name="Ruiz-Duenas F.J."/>
            <person name="Serrano A."/>
            <person name="Henrissat B."/>
            <person name="Drula E."/>
            <person name="Hughes K.W."/>
            <person name="Mata J.L."/>
            <person name="Ishikawa N.K."/>
            <person name="Vargas-Isla R."/>
            <person name="Ushijima S."/>
            <person name="Smith C.A."/>
            <person name="Ahrendt S."/>
            <person name="Andreopoulos W."/>
            <person name="He G."/>
            <person name="Labutti K."/>
            <person name="Lipzen A."/>
            <person name="Ng V."/>
            <person name="Riley R."/>
            <person name="Sandor L."/>
            <person name="Barry K."/>
            <person name="Martinez A.T."/>
            <person name="Xiao Y."/>
            <person name="Gibbons J.G."/>
            <person name="Terashima K."/>
            <person name="Grigoriev I.V."/>
            <person name="Hibbett D.S."/>
        </authorList>
    </citation>
    <scope>NUCLEOTIDE SEQUENCE</scope>
    <source>
        <strain evidence="3">RHP3577 ss4</strain>
    </source>
</reference>
<organism evidence="3 4">
    <name type="scientific">Lentinula lateritia</name>
    <dbReference type="NCBI Taxonomy" id="40482"/>
    <lineage>
        <taxon>Eukaryota</taxon>
        <taxon>Fungi</taxon>
        <taxon>Dikarya</taxon>
        <taxon>Basidiomycota</taxon>
        <taxon>Agaricomycotina</taxon>
        <taxon>Agaricomycetes</taxon>
        <taxon>Agaricomycetidae</taxon>
        <taxon>Agaricales</taxon>
        <taxon>Marasmiineae</taxon>
        <taxon>Omphalotaceae</taxon>
        <taxon>Lentinula</taxon>
    </lineage>
</organism>
<keyword evidence="1" id="KW-1133">Transmembrane helix</keyword>
<protein>
    <recommendedName>
        <fullName evidence="2">DUF6533 domain-containing protein</fullName>
    </recommendedName>
</protein>
<feature type="transmembrane region" description="Helical" evidence="1">
    <location>
        <begin position="154"/>
        <end position="174"/>
    </location>
</feature>
<dbReference type="EMBL" id="JANVFT010000030">
    <property type="protein sequence ID" value="KAJ4495364.1"/>
    <property type="molecule type" value="Genomic_DNA"/>
</dbReference>
<sequence length="352" mass="40168">MFKGLMFSTYILQLLFLSFLPPRALLTSIFSFRLPMIDDSDDPKSIASQLLLHSYFHMLAISILYWDHALTLKYEVHYLWIGPKTWSSYWFFLNRYFAFFANITVTVFEFYNLPPQRCKSFGMYRQLVLFIQQVIVCVLLTMRIYALYGCNVKILGYMLGSATILAIVAAWSLFGQKSTTATSGCHIGSDFTTSVHLATAWEALFCYDTILFGFTLYQTYKSRHTMGMSLHIPLVSLMLRDGAVYFAVMALANLSNILTFYLAGPFLRGSLSTFASCMSVTMMSRLMLNLHSSARIGIFSTLPTFHLGDDSTLPTNTDSFELDTLRTEDLISRRTTRYMTNDLTRLESPPIL</sequence>
<dbReference type="Proteomes" id="UP001150217">
    <property type="component" value="Unassembled WGS sequence"/>
</dbReference>
<feature type="transmembrane region" description="Helical" evidence="1">
    <location>
        <begin position="238"/>
        <end position="263"/>
    </location>
</feature>
<gene>
    <name evidence="3" type="ORF">C8R41DRAFT_827702</name>
</gene>
<evidence type="ECO:0000313" key="3">
    <source>
        <dbReference type="EMBL" id="KAJ4495364.1"/>
    </source>
</evidence>
<feature type="domain" description="DUF6533" evidence="2">
    <location>
        <begin position="55"/>
        <end position="99"/>
    </location>
</feature>
<accession>A0ABQ8VI94</accession>